<evidence type="ECO:0000256" key="1">
    <source>
        <dbReference type="ARBA" id="ARBA00022723"/>
    </source>
</evidence>
<dbReference type="GO" id="GO:0005737">
    <property type="term" value="C:cytoplasm"/>
    <property type="evidence" value="ECO:0007669"/>
    <property type="project" value="TreeGrafter"/>
</dbReference>
<evidence type="ECO:0000256" key="4">
    <source>
        <dbReference type="PROSITE-ProRule" id="PRU00742"/>
    </source>
</evidence>
<protein>
    <submittedName>
        <fullName evidence="5">Arginase</fullName>
    </submittedName>
</protein>
<dbReference type="RefSeq" id="WP_100001794.1">
    <property type="nucleotide sequence ID" value="NZ_CP017941.1"/>
</dbReference>
<comment type="similarity">
    <text evidence="4">Belongs to the arginase family.</text>
</comment>
<dbReference type="Pfam" id="PF00491">
    <property type="entry name" value="Arginase"/>
    <property type="match status" value="1"/>
</dbReference>
<dbReference type="PROSITE" id="PS51409">
    <property type="entry name" value="ARGINASE_2"/>
    <property type="match status" value="1"/>
</dbReference>
<keyword evidence="2" id="KW-0378">Hydrolase</keyword>
<dbReference type="EMBL" id="MZMT01000055">
    <property type="protein sequence ID" value="PIO41809.1"/>
    <property type="molecule type" value="Genomic_DNA"/>
</dbReference>
<dbReference type="KEGG" id="pht:BLM14_20400"/>
<dbReference type="AlphaFoldDB" id="A0A2N9VQP1"/>
<evidence type="ECO:0000256" key="2">
    <source>
        <dbReference type="ARBA" id="ARBA00022801"/>
    </source>
</evidence>
<comment type="caution">
    <text evidence="5">The sequence shown here is derived from an EMBL/GenBank/DDBJ whole genome shotgun (WGS) entry which is preliminary data.</text>
</comment>
<evidence type="ECO:0000256" key="3">
    <source>
        <dbReference type="ARBA" id="ARBA00023211"/>
    </source>
</evidence>
<dbReference type="OrthoDB" id="7331788at2"/>
<evidence type="ECO:0000313" key="5">
    <source>
        <dbReference type="EMBL" id="PIO41809.1"/>
    </source>
</evidence>
<organism evidence="5 6">
    <name type="scientific">Phyllobacterium zundukense</name>
    <dbReference type="NCBI Taxonomy" id="1867719"/>
    <lineage>
        <taxon>Bacteria</taxon>
        <taxon>Pseudomonadati</taxon>
        <taxon>Pseudomonadota</taxon>
        <taxon>Alphaproteobacteria</taxon>
        <taxon>Hyphomicrobiales</taxon>
        <taxon>Phyllobacteriaceae</taxon>
        <taxon>Phyllobacterium</taxon>
    </lineage>
</organism>
<keyword evidence="6" id="KW-1185">Reference proteome</keyword>
<gene>
    <name evidence="5" type="ORF">B5P45_26705</name>
</gene>
<dbReference type="InterPro" id="IPR006035">
    <property type="entry name" value="Ureohydrolase"/>
</dbReference>
<dbReference type="PRINTS" id="PR00116">
    <property type="entry name" value="ARGINASE"/>
</dbReference>
<dbReference type="Gene3D" id="3.40.800.10">
    <property type="entry name" value="Ureohydrolase domain"/>
    <property type="match status" value="1"/>
</dbReference>
<dbReference type="SUPFAM" id="SSF52768">
    <property type="entry name" value="Arginase/deacetylase"/>
    <property type="match status" value="1"/>
</dbReference>
<dbReference type="GO" id="GO:0004053">
    <property type="term" value="F:arginase activity"/>
    <property type="evidence" value="ECO:0007669"/>
    <property type="project" value="TreeGrafter"/>
</dbReference>
<evidence type="ECO:0000313" key="6">
    <source>
        <dbReference type="Proteomes" id="UP000232163"/>
    </source>
</evidence>
<dbReference type="InterPro" id="IPR023696">
    <property type="entry name" value="Ureohydrolase_dom_sf"/>
</dbReference>
<sequence>MANSRFTIIEAPSVLGLFPKGVETLPDALLGAGLAGRLNARRAGRVEPPPYDDRRDPETLLLNPQGIKDYSIKLANAVTPVLQAGEFPIVLGGDCSIMLGCLLALKRRDRYGLLFLDGHADFYQPEAEPNGEVASMELALATGRGPPVVADLEGQCPLVRDQDVIAFGRRDSEEANEHGSQRIEDTAIKVIDLAEVRAHGVDAAADRAIAHLSRSELSGFWMHLDADVLDDTIMPAVDYRMPDGLSWDELATILRVVVASGRAVGLDVTIFNPKLDADSSIARMFADVLARELRS</sequence>
<keyword evidence="1" id="KW-0479">Metal-binding</keyword>
<dbReference type="PANTHER" id="PTHR43782">
    <property type="entry name" value="ARGINASE"/>
    <property type="match status" value="1"/>
</dbReference>
<name>A0A2N9VQP1_9HYPH</name>
<dbReference type="GO" id="GO:0030145">
    <property type="term" value="F:manganese ion binding"/>
    <property type="evidence" value="ECO:0007669"/>
    <property type="project" value="TreeGrafter"/>
</dbReference>
<dbReference type="CDD" id="cd09999">
    <property type="entry name" value="Arginase-like_1"/>
    <property type="match status" value="1"/>
</dbReference>
<dbReference type="Proteomes" id="UP000232163">
    <property type="component" value="Unassembled WGS sequence"/>
</dbReference>
<dbReference type="PANTHER" id="PTHR43782:SF3">
    <property type="entry name" value="ARGINASE"/>
    <property type="match status" value="1"/>
</dbReference>
<keyword evidence="3" id="KW-0464">Manganese</keyword>
<accession>A0A2N9VQP1</accession>
<proteinExistence type="inferred from homology"/>
<reference evidence="6" key="1">
    <citation type="journal article" date="2017" name="Int J Environ Stud">
        <title>Does the Miocene-Pliocene relict legume Oxytropis triphylla form nitrogen-fixing nodules with a combination of bacterial strains?</title>
        <authorList>
            <person name="Safronova V."/>
            <person name="Belimov A."/>
            <person name="Sazanova A."/>
            <person name="Kuznetsova I."/>
            <person name="Popova J."/>
            <person name="Andronov E."/>
            <person name="Verkhozina A."/>
            <person name="Tikhonovich I."/>
        </authorList>
    </citation>
    <scope>NUCLEOTIDE SEQUENCE [LARGE SCALE GENOMIC DNA]</scope>
    <source>
        <strain evidence="6">Tri-38</strain>
    </source>
</reference>